<comment type="similarity">
    <text evidence="2">Belongs to the palmitoyl-protein thioesterase family.</text>
</comment>
<dbReference type="EnsemblMetazoa" id="PHUM164350-RA">
    <property type="protein sequence ID" value="PHUM164350-PA"/>
    <property type="gene ID" value="PHUM164350"/>
</dbReference>
<dbReference type="FunCoup" id="E0VFQ7">
    <property type="interactions" value="759"/>
</dbReference>
<dbReference type="SUPFAM" id="SSF53474">
    <property type="entry name" value="alpha/beta-Hydrolases"/>
    <property type="match status" value="1"/>
</dbReference>
<evidence type="ECO:0000256" key="7">
    <source>
        <dbReference type="ARBA" id="ARBA00023228"/>
    </source>
</evidence>
<dbReference type="GO" id="GO:0005764">
    <property type="term" value="C:lysosome"/>
    <property type="evidence" value="ECO:0007669"/>
    <property type="project" value="UniProtKB-SubCell"/>
</dbReference>
<dbReference type="OMA" id="AWHTRRD"/>
<dbReference type="VEuPathDB" id="VectorBase:PHUM164350"/>
<dbReference type="GO" id="GO:0016790">
    <property type="term" value="F:thiolester hydrolase activity"/>
    <property type="evidence" value="ECO:0007669"/>
    <property type="project" value="TreeGrafter"/>
</dbReference>
<sequence>MKFFFTDFILICFFLFIFIENCLCYKPVFIIHGILSKNVSMKILEKRIKQLHPSTIVSSCDRYDDIGSLEPMWIQVEKIGEDLLDFSSKYPDGIHLIGYSQGGLIARGILQKYPNHNVKTFISLSSPQAGQYGTQFLHILFPGVVKEEAYKLFYTNAGQWIAVGNYWNDPHKQDLYYNYSIFLPVINNEVPSKRDPNYKEGLTNLEKMILIGGPEDEIITPWQSSVFGYYNDNETVEMMQDRTLYKDDYCGLKTLDENNKLKVFIVDGVRHLAWRKNQTVIDNYIIPYLD</sequence>
<reference evidence="11" key="2">
    <citation type="submission" date="2007-04" db="EMBL/GenBank/DDBJ databases">
        <title>The genome of the human body louse.</title>
        <authorList>
            <consortium name="The Human Body Louse Genome Consortium"/>
            <person name="Kirkness E."/>
            <person name="Walenz B."/>
            <person name="Hass B."/>
            <person name="Bruggner R."/>
            <person name="Strausberg R."/>
        </authorList>
    </citation>
    <scope>NUCLEOTIDE SEQUENCE</scope>
    <source>
        <strain>USDA</strain>
    </source>
</reference>
<dbReference type="OrthoDB" id="155976at2759"/>
<dbReference type="CTD" id="8236605"/>
<dbReference type="AlphaFoldDB" id="E0VFQ7"/>
<evidence type="ECO:0000256" key="5">
    <source>
        <dbReference type="ARBA" id="ARBA00023157"/>
    </source>
</evidence>
<dbReference type="EMBL" id="AAZO01001919">
    <property type="status" value="NOT_ANNOTATED_CDS"/>
    <property type="molecule type" value="Genomic_DNA"/>
</dbReference>
<name>E0VFQ7_PEDHC</name>
<dbReference type="EMBL" id="DS235123">
    <property type="protein sequence ID" value="EEB12213.1"/>
    <property type="molecule type" value="Genomic_DNA"/>
</dbReference>
<keyword evidence="3" id="KW-0732">Signal</keyword>
<reference evidence="12" key="3">
    <citation type="submission" date="2021-02" db="UniProtKB">
        <authorList>
            <consortium name="EnsemblMetazoa"/>
        </authorList>
    </citation>
    <scope>IDENTIFICATION</scope>
    <source>
        <strain evidence="12">USDA</strain>
    </source>
</reference>
<dbReference type="InParanoid" id="E0VFQ7"/>
<dbReference type="Gene3D" id="3.40.50.1820">
    <property type="entry name" value="alpha/beta hydrolase"/>
    <property type="match status" value="1"/>
</dbReference>
<gene>
    <name evidence="12" type="primary">8236605</name>
    <name evidence="11" type="ORF">Phum_PHUM164350</name>
</gene>
<evidence type="ECO:0000313" key="13">
    <source>
        <dbReference type="Proteomes" id="UP000009046"/>
    </source>
</evidence>
<evidence type="ECO:0000256" key="4">
    <source>
        <dbReference type="ARBA" id="ARBA00022801"/>
    </source>
</evidence>
<reference evidence="11" key="1">
    <citation type="submission" date="2007-04" db="EMBL/GenBank/DDBJ databases">
        <title>Annotation of Pediculus humanus corporis strain USDA.</title>
        <authorList>
            <person name="Kirkness E."/>
            <person name="Hannick L."/>
            <person name="Hass B."/>
            <person name="Bruggner R."/>
            <person name="Lawson D."/>
            <person name="Bidwell S."/>
            <person name="Joardar V."/>
            <person name="Caler E."/>
            <person name="Walenz B."/>
            <person name="Inman J."/>
            <person name="Schobel S."/>
            <person name="Galinsky K."/>
            <person name="Amedeo P."/>
            <person name="Strausberg R."/>
        </authorList>
    </citation>
    <scope>NUCLEOTIDE SEQUENCE</scope>
    <source>
        <strain>USDA</strain>
    </source>
</reference>
<accession>E0VFQ7</accession>
<dbReference type="Pfam" id="PF02089">
    <property type="entry name" value="Palm_thioest"/>
    <property type="match status" value="1"/>
</dbReference>
<evidence type="ECO:0000256" key="3">
    <source>
        <dbReference type="ARBA" id="ARBA00022729"/>
    </source>
</evidence>
<dbReference type="FunFam" id="3.40.50.1820:FF:000037">
    <property type="entry name" value="Lysosomal thioesterase PPT2 homolog"/>
    <property type="match status" value="1"/>
</dbReference>
<dbReference type="InterPro" id="IPR029058">
    <property type="entry name" value="AB_hydrolase_fold"/>
</dbReference>
<proteinExistence type="inferred from homology"/>
<evidence type="ECO:0000256" key="9">
    <source>
        <dbReference type="ARBA" id="ARBA00093223"/>
    </source>
</evidence>
<keyword evidence="6" id="KW-0325">Glycoprotein</keyword>
<evidence type="ECO:0000313" key="12">
    <source>
        <dbReference type="EnsemblMetazoa" id="PHUM164350-PA"/>
    </source>
</evidence>
<comment type="function">
    <text evidence="10">Catalyzes the cleavage of thioester bonds from S-palmitoyl-CoA or S-palmitoyl-N-acetylcysteamine (unbranched structures) but does not have activity against palmitoylcysteine or palmitoylated proteins, branched structures or bulky head groups. Conversely, hydrolyzes both long and short chain fatty acyl-CoA substrate.</text>
</comment>
<dbReference type="eggNOG" id="KOG2541">
    <property type="taxonomic scope" value="Eukaryota"/>
</dbReference>
<organism>
    <name type="scientific">Pediculus humanus subsp. corporis</name>
    <name type="common">Body louse</name>
    <dbReference type="NCBI Taxonomy" id="121224"/>
    <lineage>
        <taxon>Eukaryota</taxon>
        <taxon>Metazoa</taxon>
        <taxon>Ecdysozoa</taxon>
        <taxon>Arthropoda</taxon>
        <taxon>Hexapoda</taxon>
        <taxon>Insecta</taxon>
        <taxon>Pterygota</taxon>
        <taxon>Neoptera</taxon>
        <taxon>Paraneoptera</taxon>
        <taxon>Psocodea</taxon>
        <taxon>Troctomorpha</taxon>
        <taxon>Phthiraptera</taxon>
        <taxon>Anoplura</taxon>
        <taxon>Pediculidae</taxon>
        <taxon>Pediculus</taxon>
    </lineage>
</organism>
<keyword evidence="4 11" id="KW-0378">Hydrolase</keyword>
<dbReference type="KEGG" id="phu:Phum_PHUM164350"/>
<dbReference type="RefSeq" id="XP_002424951.1">
    <property type="nucleotide sequence ID" value="XM_002424906.1"/>
</dbReference>
<dbReference type="GO" id="GO:0098599">
    <property type="term" value="F:palmitoyl hydrolase activity"/>
    <property type="evidence" value="ECO:0007669"/>
    <property type="project" value="InterPro"/>
</dbReference>
<comment type="catalytic activity">
    <reaction evidence="9">
        <text>S-hexadecanoyl-N-acetylcysteamine + H2O = N-acetylcysteamine + hexadecanoate + H(+)</text>
        <dbReference type="Rhea" id="RHEA:84099"/>
        <dbReference type="ChEBI" id="CHEBI:7896"/>
        <dbReference type="ChEBI" id="CHEBI:15377"/>
        <dbReference type="ChEBI" id="CHEBI:15378"/>
        <dbReference type="ChEBI" id="CHEBI:74410"/>
        <dbReference type="ChEBI" id="CHEBI:233601"/>
    </reaction>
</comment>
<dbReference type="PANTHER" id="PTHR11247">
    <property type="entry name" value="PALMITOYL-PROTEIN THIOESTERASE/DOLICHYLDIPHOSPHATASE 1"/>
    <property type="match status" value="1"/>
</dbReference>
<keyword evidence="13" id="KW-1185">Reference proteome</keyword>
<dbReference type="STRING" id="121224.E0VFQ7"/>
<dbReference type="PRINTS" id="PR00414">
    <property type="entry name" value="PPTHIESTRASE"/>
</dbReference>
<keyword evidence="5" id="KW-1015">Disulfide bond</keyword>
<evidence type="ECO:0000256" key="10">
    <source>
        <dbReference type="ARBA" id="ARBA00093353"/>
    </source>
</evidence>
<dbReference type="PANTHER" id="PTHR11247:SF27">
    <property type="entry name" value="LYSOSOMAL THIOESTERASE PPT2"/>
    <property type="match status" value="1"/>
</dbReference>
<dbReference type="GeneID" id="8236605"/>
<comment type="subcellular location">
    <subcellularLocation>
        <location evidence="1">Lysosome</location>
    </subcellularLocation>
</comment>
<dbReference type="Proteomes" id="UP000009046">
    <property type="component" value="Unassembled WGS sequence"/>
</dbReference>
<dbReference type="HOGENOM" id="CLU_050129_1_0_1"/>
<dbReference type="EC" id="3.1.2.2" evidence="8"/>
<dbReference type="InterPro" id="IPR002472">
    <property type="entry name" value="Palm_thioest"/>
</dbReference>
<protein>
    <recommendedName>
        <fullName evidence="8">palmitoyl-CoA hydrolase</fullName>
        <ecNumber evidence="8">3.1.2.2</ecNumber>
    </recommendedName>
</protein>
<evidence type="ECO:0000256" key="2">
    <source>
        <dbReference type="ARBA" id="ARBA00010758"/>
    </source>
</evidence>
<evidence type="ECO:0000256" key="8">
    <source>
        <dbReference type="ARBA" id="ARBA00038848"/>
    </source>
</evidence>
<evidence type="ECO:0000313" key="11">
    <source>
        <dbReference type="EMBL" id="EEB12213.1"/>
    </source>
</evidence>
<evidence type="ECO:0000256" key="1">
    <source>
        <dbReference type="ARBA" id="ARBA00004371"/>
    </source>
</evidence>
<evidence type="ECO:0000256" key="6">
    <source>
        <dbReference type="ARBA" id="ARBA00023180"/>
    </source>
</evidence>
<keyword evidence="7" id="KW-0458">Lysosome</keyword>